<organism evidence="1 2">
    <name type="scientific">Trichocladium antarcticum</name>
    <dbReference type="NCBI Taxonomy" id="1450529"/>
    <lineage>
        <taxon>Eukaryota</taxon>
        <taxon>Fungi</taxon>
        <taxon>Dikarya</taxon>
        <taxon>Ascomycota</taxon>
        <taxon>Pezizomycotina</taxon>
        <taxon>Sordariomycetes</taxon>
        <taxon>Sordariomycetidae</taxon>
        <taxon>Sordariales</taxon>
        <taxon>Chaetomiaceae</taxon>
        <taxon>Trichocladium</taxon>
    </lineage>
</organism>
<sequence>MPRIATQLTLTPTSAHDYSIDPILANLGDRLGFSSRDALVRWLTSDQVRPHWREFRRDCLAAHPLGALRNTNGTAARRRRAAERMGGRAERPGMEMQRALDMDVVQGLVMGDGALRRLGREAADKRPWDANCHAAWFVAGVATKVWRDREMGSAGLLPDTGDLEPITAALAYDLVSVLLALVAIEKRRPGWGPGTDDEEED</sequence>
<name>A0AAN6UN83_9PEZI</name>
<reference evidence="1" key="1">
    <citation type="journal article" date="2023" name="Mol. Phylogenet. Evol.">
        <title>Genome-scale phylogeny and comparative genomics of the fungal order Sordariales.</title>
        <authorList>
            <person name="Hensen N."/>
            <person name="Bonometti L."/>
            <person name="Westerberg I."/>
            <person name="Brannstrom I.O."/>
            <person name="Guillou S."/>
            <person name="Cros-Aarteil S."/>
            <person name="Calhoun S."/>
            <person name="Haridas S."/>
            <person name="Kuo A."/>
            <person name="Mondo S."/>
            <person name="Pangilinan J."/>
            <person name="Riley R."/>
            <person name="LaButti K."/>
            <person name="Andreopoulos B."/>
            <person name="Lipzen A."/>
            <person name="Chen C."/>
            <person name="Yan M."/>
            <person name="Daum C."/>
            <person name="Ng V."/>
            <person name="Clum A."/>
            <person name="Steindorff A."/>
            <person name="Ohm R.A."/>
            <person name="Martin F."/>
            <person name="Silar P."/>
            <person name="Natvig D.O."/>
            <person name="Lalanne C."/>
            <person name="Gautier V."/>
            <person name="Ament-Velasquez S.L."/>
            <person name="Kruys A."/>
            <person name="Hutchinson M.I."/>
            <person name="Powell A.J."/>
            <person name="Barry K."/>
            <person name="Miller A.N."/>
            <person name="Grigoriev I.V."/>
            <person name="Debuchy R."/>
            <person name="Gladieux P."/>
            <person name="Hiltunen Thoren M."/>
            <person name="Johannesson H."/>
        </authorList>
    </citation>
    <scope>NUCLEOTIDE SEQUENCE</scope>
    <source>
        <strain evidence="1">CBS 123565</strain>
    </source>
</reference>
<reference evidence="1" key="2">
    <citation type="submission" date="2023-05" db="EMBL/GenBank/DDBJ databases">
        <authorList>
            <consortium name="Lawrence Berkeley National Laboratory"/>
            <person name="Steindorff A."/>
            <person name="Hensen N."/>
            <person name="Bonometti L."/>
            <person name="Westerberg I."/>
            <person name="Brannstrom I.O."/>
            <person name="Guillou S."/>
            <person name="Cros-Aarteil S."/>
            <person name="Calhoun S."/>
            <person name="Haridas S."/>
            <person name="Kuo A."/>
            <person name="Mondo S."/>
            <person name="Pangilinan J."/>
            <person name="Riley R."/>
            <person name="Labutti K."/>
            <person name="Andreopoulos B."/>
            <person name="Lipzen A."/>
            <person name="Chen C."/>
            <person name="Yanf M."/>
            <person name="Daum C."/>
            <person name="Ng V."/>
            <person name="Clum A."/>
            <person name="Ohm R."/>
            <person name="Martin F."/>
            <person name="Silar P."/>
            <person name="Natvig D."/>
            <person name="Lalanne C."/>
            <person name="Gautier V."/>
            <person name="Ament-Velasquez S.L."/>
            <person name="Kruys A."/>
            <person name="Hutchinson M.I."/>
            <person name="Powell A.J."/>
            <person name="Barry K."/>
            <person name="Miller A.N."/>
            <person name="Grigoriev I.V."/>
            <person name="Debuchy R."/>
            <person name="Gladieux P."/>
            <person name="Thoren M.H."/>
            <person name="Johannesson H."/>
        </authorList>
    </citation>
    <scope>NUCLEOTIDE SEQUENCE</scope>
    <source>
        <strain evidence="1">CBS 123565</strain>
    </source>
</reference>
<keyword evidence="2" id="KW-1185">Reference proteome</keyword>
<comment type="caution">
    <text evidence="1">The sequence shown here is derived from an EMBL/GenBank/DDBJ whole genome shotgun (WGS) entry which is preliminary data.</text>
</comment>
<accession>A0AAN6UN83</accession>
<protein>
    <submittedName>
        <fullName evidence="1">Uncharacterized protein</fullName>
    </submittedName>
</protein>
<proteinExistence type="predicted"/>
<dbReference type="AlphaFoldDB" id="A0AAN6UN83"/>
<dbReference type="EMBL" id="MU853404">
    <property type="protein sequence ID" value="KAK4136128.1"/>
    <property type="molecule type" value="Genomic_DNA"/>
</dbReference>
<dbReference type="Proteomes" id="UP001304895">
    <property type="component" value="Unassembled WGS sequence"/>
</dbReference>
<evidence type="ECO:0000313" key="2">
    <source>
        <dbReference type="Proteomes" id="UP001304895"/>
    </source>
</evidence>
<gene>
    <name evidence="1" type="ORF">BT67DRAFT_375213</name>
</gene>
<evidence type="ECO:0000313" key="1">
    <source>
        <dbReference type="EMBL" id="KAK4136128.1"/>
    </source>
</evidence>